<protein>
    <submittedName>
        <fullName evidence="1">Uncharacterized protein</fullName>
    </submittedName>
</protein>
<sequence length="467" mass="52944">MDVRLLRRLSLLLRLPTSPVPACMLRRSSSLLPDFCPGRSAIEMRYLSTDISSFHSHEAEASTGAHQDFSLWPGLYRSPVTAALWSIRSKIPDKVAENGCAETKLLTRTPDESRTSVLYAFSIDPILRELYRSPWNHCRIGKLLEDLDALAGTIAMKHCAGNDGTTRPLILVTASVDKISLKKPIRLDTDLKLAGAVAWTGRSSMQIRMQVIQPATDDQSEDSASLIANFTFVARDAKTRRAAPVNPLVPQSDEEKELFLKGQEEDSRRKQEKMQNEALHSKEVQQKDERLRNLLAEGRILIDMPALANRYSVLMQDTKLENALICQPQQRNLHGRIFGGFLMRRAFELAFSTCYVFGGQRPIFLEVDHVDFHRPVDVGNLLRFKSCVLYTETENIQKPLMHVEVAAFVTQPESRFSELSNTFHFTFTLDPEKIRAENITICRVLPATEEEAHRQLARFNADHWSVK</sequence>
<gene>
    <name evidence="1" type="ORF">O6H91_03G024400</name>
</gene>
<comment type="caution">
    <text evidence="1">The sequence shown here is derived from an EMBL/GenBank/DDBJ whole genome shotgun (WGS) entry which is preliminary data.</text>
</comment>
<proteinExistence type="predicted"/>
<dbReference type="EMBL" id="CM055094">
    <property type="protein sequence ID" value="KAJ7561336.1"/>
    <property type="molecule type" value="Genomic_DNA"/>
</dbReference>
<evidence type="ECO:0000313" key="2">
    <source>
        <dbReference type="Proteomes" id="UP001162992"/>
    </source>
</evidence>
<evidence type="ECO:0000313" key="1">
    <source>
        <dbReference type="EMBL" id="KAJ7561336.1"/>
    </source>
</evidence>
<dbReference type="Proteomes" id="UP001162992">
    <property type="component" value="Chromosome 3"/>
</dbReference>
<keyword evidence="2" id="KW-1185">Reference proteome</keyword>
<name>A0ACC2E4B9_DIPCM</name>
<reference evidence="2" key="1">
    <citation type="journal article" date="2024" name="Proc. Natl. Acad. Sci. U.S.A.">
        <title>Extraordinary preservation of gene collinearity over three hundred million years revealed in homosporous lycophytes.</title>
        <authorList>
            <person name="Li C."/>
            <person name="Wickell D."/>
            <person name="Kuo L.Y."/>
            <person name="Chen X."/>
            <person name="Nie B."/>
            <person name="Liao X."/>
            <person name="Peng D."/>
            <person name="Ji J."/>
            <person name="Jenkins J."/>
            <person name="Williams M."/>
            <person name="Shu S."/>
            <person name="Plott C."/>
            <person name="Barry K."/>
            <person name="Rajasekar S."/>
            <person name="Grimwood J."/>
            <person name="Han X."/>
            <person name="Sun S."/>
            <person name="Hou Z."/>
            <person name="He W."/>
            <person name="Dai G."/>
            <person name="Sun C."/>
            <person name="Schmutz J."/>
            <person name="Leebens-Mack J.H."/>
            <person name="Li F.W."/>
            <person name="Wang L."/>
        </authorList>
    </citation>
    <scope>NUCLEOTIDE SEQUENCE [LARGE SCALE GENOMIC DNA]</scope>
    <source>
        <strain evidence="2">cv. PW_Plant_1</strain>
    </source>
</reference>
<organism evidence="1 2">
    <name type="scientific">Diphasiastrum complanatum</name>
    <name type="common">Issler's clubmoss</name>
    <name type="synonym">Lycopodium complanatum</name>
    <dbReference type="NCBI Taxonomy" id="34168"/>
    <lineage>
        <taxon>Eukaryota</taxon>
        <taxon>Viridiplantae</taxon>
        <taxon>Streptophyta</taxon>
        <taxon>Embryophyta</taxon>
        <taxon>Tracheophyta</taxon>
        <taxon>Lycopodiopsida</taxon>
        <taxon>Lycopodiales</taxon>
        <taxon>Lycopodiaceae</taxon>
        <taxon>Lycopodioideae</taxon>
        <taxon>Diphasiastrum</taxon>
    </lineage>
</organism>
<accession>A0ACC2E4B9</accession>